<name>A0A455UIP4_9GAMM</name>
<dbReference type="EMBL" id="AP019514">
    <property type="protein sequence ID" value="BBI64228.1"/>
    <property type="molecule type" value="Genomic_DNA"/>
</dbReference>
<proteinExistence type="predicted"/>
<accession>A0A455UIP4</accession>
<evidence type="ECO:0000313" key="2">
    <source>
        <dbReference type="EMBL" id="BBI64228.1"/>
    </source>
</evidence>
<sequence length="114" mass="12448">MYVDYGGYCASELSSIVDRHGGDCAGCAAYRGSFEAHIGLLMIVGGLFGMALYHAAFGFTSAWRVFITERRGRGLRAQMVMLAIAVMLFSLHSGLALCLVMRCRALLRLLGFRC</sequence>
<reference evidence="2 3" key="1">
    <citation type="journal article" date="2019" name="Microbiol. Resour. Announc.">
        <title>Complete Genome Sequence of Halomonas sulfidaeris Strain Esulfide1 Isolated from a Metal Sulfide Rock at a Depth of 2,200 Meters, Obtained Using Nanopore Sequencing.</title>
        <authorList>
            <person name="Saito M."/>
            <person name="Nishigata A."/>
            <person name="Galipon J."/>
            <person name="Arakawa K."/>
        </authorList>
    </citation>
    <scope>NUCLEOTIDE SEQUENCE [LARGE SCALE GENOMIC DNA]</scope>
    <source>
        <strain evidence="2 3">ATCC BAA-803</strain>
    </source>
</reference>
<feature type="transmembrane region" description="Helical" evidence="1">
    <location>
        <begin position="38"/>
        <end position="59"/>
    </location>
</feature>
<evidence type="ECO:0000256" key="1">
    <source>
        <dbReference type="SAM" id="Phobius"/>
    </source>
</evidence>
<organism evidence="2 3">
    <name type="scientific">Vreelandella sulfidaeris</name>
    <dbReference type="NCBI Taxonomy" id="115553"/>
    <lineage>
        <taxon>Bacteria</taxon>
        <taxon>Pseudomonadati</taxon>
        <taxon>Pseudomonadota</taxon>
        <taxon>Gammaproteobacteria</taxon>
        <taxon>Oceanospirillales</taxon>
        <taxon>Halomonadaceae</taxon>
        <taxon>Vreelandella</taxon>
    </lineage>
</organism>
<feature type="transmembrane region" description="Helical" evidence="1">
    <location>
        <begin position="79"/>
        <end position="100"/>
    </location>
</feature>
<evidence type="ECO:0000313" key="3">
    <source>
        <dbReference type="Proteomes" id="UP000320231"/>
    </source>
</evidence>
<dbReference type="KEGG" id="hsr:HSBAA_55340"/>
<dbReference type="Proteomes" id="UP000320231">
    <property type="component" value="Chromosome"/>
</dbReference>
<keyword evidence="1" id="KW-0472">Membrane</keyword>
<gene>
    <name evidence="2" type="ORF">HSBAA_55340</name>
</gene>
<dbReference type="AlphaFoldDB" id="A0A455UIP4"/>
<protein>
    <submittedName>
        <fullName evidence="2">Uncharacterized protein</fullName>
    </submittedName>
</protein>
<keyword evidence="1" id="KW-1133">Transmembrane helix</keyword>
<keyword evidence="1" id="KW-0812">Transmembrane</keyword>